<evidence type="ECO:0000256" key="4">
    <source>
        <dbReference type="SAM" id="MobiDB-lite"/>
    </source>
</evidence>
<feature type="region of interest" description="Disordered" evidence="4">
    <location>
        <begin position="461"/>
        <end position="512"/>
    </location>
</feature>
<feature type="domain" description="ATPase AAA-type core" evidence="5">
    <location>
        <begin position="638"/>
        <end position="658"/>
    </location>
</feature>
<dbReference type="OMA" id="PINMHEL"/>
<evidence type="ECO:0000256" key="1">
    <source>
        <dbReference type="ARBA" id="ARBA00006914"/>
    </source>
</evidence>
<dbReference type="GO" id="GO:0016887">
    <property type="term" value="F:ATP hydrolysis activity"/>
    <property type="evidence" value="ECO:0007669"/>
    <property type="project" value="InterPro"/>
</dbReference>
<protein>
    <recommendedName>
        <fullName evidence="5">ATPase AAA-type core domain-containing protein</fullName>
    </recommendedName>
</protein>
<keyword evidence="7" id="KW-1185">Reference proteome</keyword>
<organism evidence="6 7">
    <name type="scientific">Reticulomyxa filosa</name>
    <dbReference type="NCBI Taxonomy" id="46433"/>
    <lineage>
        <taxon>Eukaryota</taxon>
        <taxon>Sar</taxon>
        <taxon>Rhizaria</taxon>
        <taxon>Retaria</taxon>
        <taxon>Foraminifera</taxon>
        <taxon>Monothalamids</taxon>
        <taxon>Reticulomyxidae</taxon>
        <taxon>Reticulomyxa</taxon>
    </lineage>
</organism>
<feature type="compositionally biased region" description="Polar residues" evidence="4">
    <location>
        <begin position="480"/>
        <end position="498"/>
    </location>
</feature>
<comment type="similarity">
    <text evidence="1">Belongs to the AAA ATPase family.</text>
</comment>
<dbReference type="SUPFAM" id="SSF52540">
    <property type="entry name" value="P-loop containing nucleoside triphosphate hydrolases"/>
    <property type="match status" value="1"/>
</dbReference>
<dbReference type="AlphaFoldDB" id="X6NHC3"/>
<evidence type="ECO:0000256" key="2">
    <source>
        <dbReference type="ARBA" id="ARBA00022741"/>
    </source>
</evidence>
<sequence length="659" mass="78095">MYEFQLSQRSKVSSYKNFFLKKSYTQCQQFLFQDYNNINFKSKTDIDVICRFLLLSSVAALKIKKVKISKRVLQHNQTTFLQFFIIKKNYFFPSKIELTESPYILTNKEIVYAHKVIRDKKTNKKRGINKQRISEIILYFRCFDQRPPLFGCFLEKTQSKNSSKQVKKGLSMSDIRSALRTRRPISYDERAQDREFERRLRLQKEREVCYKSQFNLEPNDFFFYPLKKHKAKRKKALKEIEEMRQKKQYTINIGIVQSSTKWTPDEEDSNHTKQQTEVCWERKKKKKKRENSTNQSKIIMIKKIKIKKSAESNNDGSIDISTDNDMNHDENEKNGNEESEKENGHQRKRPRRHQEQKKGEEGKNLEQKQEQEQEQEQEKKQEQEQKQEQGQEQEQEQEQKQEQEQEKNQEQQEKVQTQEEEEGEEENSSYGVNKIRQSKRLKNKNQKRYFEAKKNQLMAIKKDNDNLPIALRRNKRTTKKPQNNTLQYKSIPYQNNVSADEDDNGNTSSSTDECFELRQARRIARDRIQIKPINMHELGLYNEDMAPSFVTFSFFFLSTNVFHLFVLSSLQQTIAIFEALLYKTTSADITPMDIDLNVDWTMVGGLEHHIEKLKEMVVLPLLYPKEFAQFRMSPPKGVLFYGPPGTGKTLVARVLAAQV</sequence>
<feature type="compositionally biased region" description="Basic and acidic residues" evidence="4">
    <location>
        <begin position="356"/>
        <end position="389"/>
    </location>
</feature>
<dbReference type="InterPro" id="IPR027417">
    <property type="entry name" value="P-loop_NTPase"/>
</dbReference>
<dbReference type="Gene3D" id="3.40.50.300">
    <property type="entry name" value="P-loop containing nucleotide triphosphate hydrolases"/>
    <property type="match status" value="1"/>
</dbReference>
<dbReference type="PANTHER" id="PTHR23069:SF0">
    <property type="entry name" value="TAT-BINDING HOMOLOG 7"/>
    <property type="match status" value="1"/>
</dbReference>
<keyword evidence="3" id="KW-0067">ATP-binding</keyword>
<name>X6NHC3_RETFI</name>
<feature type="compositionally biased region" description="Acidic residues" evidence="4">
    <location>
        <begin position="418"/>
        <end position="427"/>
    </location>
</feature>
<dbReference type="OrthoDB" id="5421at2759"/>
<dbReference type="GO" id="GO:0005524">
    <property type="term" value="F:ATP binding"/>
    <property type="evidence" value="ECO:0007669"/>
    <property type="project" value="UniProtKB-KW"/>
</dbReference>
<dbReference type="Pfam" id="PF00004">
    <property type="entry name" value="AAA"/>
    <property type="match status" value="1"/>
</dbReference>
<dbReference type="EMBL" id="ASPP01008639">
    <property type="protein sequence ID" value="ETO25298.1"/>
    <property type="molecule type" value="Genomic_DNA"/>
</dbReference>
<proteinExistence type="inferred from homology"/>
<dbReference type="InterPro" id="IPR003959">
    <property type="entry name" value="ATPase_AAA_core"/>
</dbReference>
<evidence type="ECO:0000256" key="3">
    <source>
        <dbReference type="ARBA" id="ARBA00022840"/>
    </source>
</evidence>
<feature type="region of interest" description="Disordered" evidence="4">
    <location>
        <begin position="308"/>
        <end position="441"/>
    </location>
</feature>
<reference evidence="6 7" key="1">
    <citation type="journal article" date="2013" name="Curr. Biol.">
        <title>The Genome of the Foraminiferan Reticulomyxa filosa.</title>
        <authorList>
            <person name="Glockner G."/>
            <person name="Hulsmann N."/>
            <person name="Schleicher M."/>
            <person name="Noegel A.A."/>
            <person name="Eichinger L."/>
            <person name="Gallinger C."/>
            <person name="Pawlowski J."/>
            <person name="Sierra R."/>
            <person name="Euteneuer U."/>
            <person name="Pillet L."/>
            <person name="Moustafa A."/>
            <person name="Platzer M."/>
            <person name="Groth M."/>
            <person name="Szafranski K."/>
            <person name="Schliwa M."/>
        </authorList>
    </citation>
    <scope>NUCLEOTIDE SEQUENCE [LARGE SCALE GENOMIC DNA]</scope>
</reference>
<dbReference type="GO" id="GO:0045815">
    <property type="term" value="P:transcription initiation-coupled chromatin remodeling"/>
    <property type="evidence" value="ECO:0007669"/>
    <property type="project" value="TreeGrafter"/>
</dbReference>
<keyword evidence="2" id="KW-0547">Nucleotide-binding</keyword>
<dbReference type="GO" id="GO:0006337">
    <property type="term" value="P:nucleosome disassembly"/>
    <property type="evidence" value="ECO:0007669"/>
    <property type="project" value="TreeGrafter"/>
</dbReference>
<dbReference type="PANTHER" id="PTHR23069">
    <property type="entry name" value="AAA DOMAIN-CONTAINING"/>
    <property type="match status" value="1"/>
</dbReference>
<gene>
    <name evidence="6" type="ORF">RFI_11833</name>
</gene>
<accession>X6NHC3</accession>
<evidence type="ECO:0000259" key="5">
    <source>
        <dbReference type="Pfam" id="PF00004"/>
    </source>
</evidence>
<feature type="compositionally biased region" description="Basic and acidic residues" evidence="4">
    <location>
        <begin position="325"/>
        <end position="345"/>
    </location>
</feature>
<dbReference type="InterPro" id="IPR045199">
    <property type="entry name" value="ATAD2-like"/>
</dbReference>
<dbReference type="GO" id="GO:0006334">
    <property type="term" value="P:nucleosome assembly"/>
    <property type="evidence" value="ECO:0007669"/>
    <property type="project" value="TreeGrafter"/>
</dbReference>
<feature type="compositionally biased region" description="Polar residues" evidence="4">
    <location>
        <begin position="311"/>
        <end position="324"/>
    </location>
</feature>
<comment type="caution">
    <text evidence="6">The sequence shown here is derived from an EMBL/GenBank/DDBJ whole genome shotgun (WGS) entry which is preliminary data.</text>
</comment>
<dbReference type="GO" id="GO:0005634">
    <property type="term" value="C:nucleus"/>
    <property type="evidence" value="ECO:0007669"/>
    <property type="project" value="TreeGrafter"/>
</dbReference>
<dbReference type="Proteomes" id="UP000023152">
    <property type="component" value="Unassembled WGS sequence"/>
</dbReference>
<feature type="compositionally biased region" description="Basic residues" evidence="4">
    <location>
        <begin position="346"/>
        <end position="355"/>
    </location>
</feature>
<feature type="region of interest" description="Disordered" evidence="4">
    <location>
        <begin position="261"/>
        <end position="296"/>
    </location>
</feature>
<evidence type="ECO:0000313" key="6">
    <source>
        <dbReference type="EMBL" id="ETO25298.1"/>
    </source>
</evidence>
<feature type="compositionally biased region" description="Basic and acidic residues" evidence="4">
    <location>
        <begin position="397"/>
        <end position="417"/>
    </location>
</feature>
<dbReference type="GO" id="GO:0003682">
    <property type="term" value="F:chromatin binding"/>
    <property type="evidence" value="ECO:0007669"/>
    <property type="project" value="TreeGrafter"/>
</dbReference>
<dbReference type="GO" id="GO:0042393">
    <property type="term" value="F:histone binding"/>
    <property type="evidence" value="ECO:0007669"/>
    <property type="project" value="TreeGrafter"/>
</dbReference>
<evidence type="ECO:0000313" key="7">
    <source>
        <dbReference type="Proteomes" id="UP000023152"/>
    </source>
</evidence>